<sequence length="192" mass="22035">MNHTELKRNMGEGEILEQRRSLAAPLIFFIFIIFQFATKWLHDLKKGASKTDKEIQLRGEIKQLLKEAASFSQPSTFAQAAKLRRLAAAKEKELANYQVQQNKEVKLSYDLYLKVLFILKVITHALLIFWFWRSPVASVSQQLVQPFGKVLSWKTGGSLNNNVMVGIIPWLILCTRVTKFVCRVVEQNKGLN</sequence>
<dbReference type="OrthoDB" id="512018at2759"/>
<dbReference type="RefSeq" id="XP_022741088.1">
    <property type="nucleotide sequence ID" value="XM_022885353.1"/>
</dbReference>
<dbReference type="PANTHER" id="PTHR42650:SF1">
    <property type="entry name" value="GUIDED ENTRY OF TAIL-ANCHORED PROTEINS FACTOR 1"/>
    <property type="match status" value="1"/>
</dbReference>
<evidence type="ECO:0000313" key="9">
    <source>
        <dbReference type="RefSeq" id="XP_022741088.1"/>
    </source>
</evidence>
<keyword evidence="5 7" id="KW-1133">Transmembrane helix</keyword>
<dbReference type="PANTHER" id="PTHR42650">
    <property type="entry name" value="TAIL-ANCHORED PROTEIN INSERTION RECEPTOR WRB"/>
    <property type="match status" value="1"/>
</dbReference>
<protein>
    <submittedName>
        <fullName evidence="9">Uncharacterized protein LOC111292783 isoform X1</fullName>
    </submittedName>
</protein>
<evidence type="ECO:0000256" key="6">
    <source>
        <dbReference type="ARBA" id="ARBA00023136"/>
    </source>
</evidence>
<keyword evidence="8" id="KW-1185">Reference proteome</keyword>
<proteinExistence type="inferred from homology"/>
<organism evidence="8 9">
    <name type="scientific">Durio zibethinus</name>
    <name type="common">Durian</name>
    <dbReference type="NCBI Taxonomy" id="66656"/>
    <lineage>
        <taxon>Eukaryota</taxon>
        <taxon>Viridiplantae</taxon>
        <taxon>Streptophyta</taxon>
        <taxon>Embryophyta</taxon>
        <taxon>Tracheophyta</taxon>
        <taxon>Spermatophyta</taxon>
        <taxon>Magnoliopsida</taxon>
        <taxon>eudicotyledons</taxon>
        <taxon>Gunneridae</taxon>
        <taxon>Pentapetalae</taxon>
        <taxon>rosids</taxon>
        <taxon>malvids</taxon>
        <taxon>Malvales</taxon>
        <taxon>Malvaceae</taxon>
        <taxon>Helicteroideae</taxon>
        <taxon>Durio</taxon>
    </lineage>
</organism>
<keyword evidence="6 7" id="KW-0472">Membrane</keyword>
<feature type="transmembrane region" description="Helical" evidence="7">
    <location>
        <begin position="22"/>
        <end position="41"/>
    </location>
</feature>
<dbReference type="Proteomes" id="UP000515121">
    <property type="component" value="Unplaced"/>
</dbReference>
<evidence type="ECO:0000313" key="8">
    <source>
        <dbReference type="Proteomes" id="UP000515121"/>
    </source>
</evidence>
<evidence type="ECO:0000256" key="7">
    <source>
        <dbReference type="SAM" id="Phobius"/>
    </source>
</evidence>
<comment type="similarity">
    <text evidence="2">Belongs to the WRB/GET1 family.</text>
</comment>
<evidence type="ECO:0000256" key="3">
    <source>
        <dbReference type="ARBA" id="ARBA00022692"/>
    </source>
</evidence>
<dbReference type="GO" id="GO:0043529">
    <property type="term" value="C:GET complex"/>
    <property type="evidence" value="ECO:0007669"/>
    <property type="project" value="TreeGrafter"/>
</dbReference>
<dbReference type="Pfam" id="PF04420">
    <property type="entry name" value="CHD5"/>
    <property type="match status" value="1"/>
</dbReference>
<gene>
    <name evidence="9" type="primary">LOC111292783</name>
</gene>
<dbReference type="KEGG" id="dzi:111292783"/>
<reference evidence="9" key="1">
    <citation type="submission" date="2025-08" db="UniProtKB">
        <authorList>
            <consortium name="RefSeq"/>
        </authorList>
    </citation>
    <scope>IDENTIFICATION</scope>
    <source>
        <tissue evidence="9">Fruit stalk</tissue>
    </source>
</reference>
<dbReference type="InterPro" id="IPR028945">
    <property type="entry name" value="Get1"/>
</dbReference>
<feature type="transmembrane region" description="Helical" evidence="7">
    <location>
        <begin position="111"/>
        <end position="132"/>
    </location>
</feature>
<comment type="subcellular location">
    <subcellularLocation>
        <location evidence="1">Endoplasmic reticulum membrane</location>
    </subcellularLocation>
</comment>
<accession>A0A6P5YKQ4</accession>
<dbReference type="GO" id="GO:0071816">
    <property type="term" value="P:tail-anchored membrane protein insertion into ER membrane"/>
    <property type="evidence" value="ECO:0007669"/>
    <property type="project" value="InterPro"/>
</dbReference>
<dbReference type="GeneID" id="111292783"/>
<name>A0A6P5YKQ4_DURZI</name>
<keyword evidence="4" id="KW-0256">Endoplasmic reticulum</keyword>
<dbReference type="GO" id="GO:0043495">
    <property type="term" value="F:protein-membrane adaptor activity"/>
    <property type="evidence" value="ECO:0007669"/>
    <property type="project" value="TreeGrafter"/>
</dbReference>
<evidence type="ECO:0000256" key="5">
    <source>
        <dbReference type="ARBA" id="ARBA00022989"/>
    </source>
</evidence>
<evidence type="ECO:0000256" key="1">
    <source>
        <dbReference type="ARBA" id="ARBA00004586"/>
    </source>
</evidence>
<dbReference type="GO" id="GO:0005789">
    <property type="term" value="C:endoplasmic reticulum membrane"/>
    <property type="evidence" value="ECO:0007669"/>
    <property type="project" value="UniProtKB-SubCell"/>
</dbReference>
<evidence type="ECO:0000256" key="2">
    <source>
        <dbReference type="ARBA" id="ARBA00010799"/>
    </source>
</evidence>
<dbReference type="AlphaFoldDB" id="A0A6P5YKQ4"/>
<evidence type="ECO:0000256" key="4">
    <source>
        <dbReference type="ARBA" id="ARBA00022824"/>
    </source>
</evidence>
<keyword evidence="3 7" id="KW-0812">Transmembrane</keyword>